<feature type="transmembrane region" description="Helical" evidence="6">
    <location>
        <begin position="151"/>
        <end position="169"/>
    </location>
</feature>
<evidence type="ECO:0000256" key="4">
    <source>
        <dbReference type="ARBA" id="ARBA00022989"/>
    </source>
</evidence>
<dbReference type="Pfam" id="PF00892">
    <property type="entry name" value="EamA"/>
    <property type="match status" value="2"/>
</dbReference>
<gene>
    <name evidence="8" type="ORF">OEZ71_08490</name>
</gene>
<name>A0ABT2ZMH7_9RHOB</name>
<dbReference type="InterPro" id="IPR050638">
    <property type="entry name" value="AA-Vitamin_Transporters"/>
</dbReference>
<keyword evidence="5 6" id="KW-0472">Membrane</keyword>
<evidence type="ECO:0000259" key="7">
    <source>
        <dbReference type="Pfam" id="PF00892"/>
    </source>
</evidence>
<feature type="domain" description="EamA" evidence="7">
    <location>
        <begin position="152"/>
        <end position="283"/>
    </location>
</feature>
<feature type="transmembrane region" description="Helical" evidence="6">
    <location>
        <begin position="212"/>
        <end position="234"/>
    </location>
</feature>
<comment type="caution">
    <text evidence="8">The sequence shown here is derived from an EMBL/GenBank/DDBJ whole genome shotgun (WGS) entry which is preliminary data.</text>
</comment>
<dbReference type="Gene3D" id="1.10.3730.20">
    <property type="match status" value="1"/>
</dbReference>
<evidence type="ECO:0000313" key="9">
    <source>
        <dbReference type="Proteomes" id="UP001652564"/>
    </source>
</evidence>
<comment type="similarity">
    <text evidence="2">Belongs to the EamA transporter family.</text>
</comment>
<comment type="subcellular location">
    <subcellularLocation>
        <location evidence="1">Membrane</location>
        <topology evidence="1">Multi-pass membrane protein</topology>
    </subcellularLocation>
</comment>
<reference evidence="8 9" key="1">
    <citation type="submission" date="2022-10" db="EMBL/GenBank/DDBJ databases">
        <title>Defluviimonas sp. nov., isolated from ocean surface sediments.</title>
        <authorList>
            <person name="He W."/>
            <person name="Wang L."/>
            <person name="Zhang D.-F."/>
        </authorList>
    </citation>
    <scope>NUCLEOTIDE SEQUENCE [LARGE SCALE GENOMIC DNA]</scope>
    <source>
        <strain evidence="8 9">WL0050</strain>
    </source>
</reference>
<feature type="transmembrane region" description="Helical" evidence="6">
    <location>
        <begin position="6"/>
        <end position="27"/>
    </location>
</feature>
<evidence type="ECO:0000256" key="6">
    <source>
        <dbReference type="SAM" id="Phobius"/>
    </source>
</evidence>
<dbReference type="PANTHER" id="PTHR32322:SF2">
    <property type="entry name" value="EAMA DOMAIN-CONTAINING PROTEIN"/>
    <property type="match status" value="1"/>
</dbReference>
<feature type="transmembrane region" description="Helical" evidence="6">
    <location>
        <begin position="181"/>
        <end position="200"/>
    </location>
</feature>
<feature type="transmembrane region" description="Helical" evidence="6">
    <location>
        <begin position="254"/>
        <end position="283"/>
    </location>
</feature>
<organism evidence="8 9">
    <name type="scientific">Albidovulum litorale</name>
    <dbReference type="NCBI Taxonomy" id="2984134"/>
    <lineage>
        <taxon>Bacteria</taxon>
        <taxon>Pseudomonadati</taxon>
        <taxon>Pseudomonadota</taxon>
        <taxon>Alphaproteobacteria</taxon>
        <taxon>Rhodobacterales</taxon>
        <taxon>Paracoccaceae</taxon>
        <taxon>Albidovulum</taxon>
    </lineage>
</organism>
<evidence type="ECO:0000256" key="5">
    <source>
        <dbReference type="ARBA" id="ARBA00023136"/>
    </source>
</evidence>
<feature type="transmembrane region" description="Helical" evidence="6">
    <location>
        <begin position="119"/>
        <end position="139"/>
    </location>
</feature>
<keyword evidence="3 6" id="KW-0812">Transmembrane</keyword>
<protein>
    <submittedName>
        <fullName evidence="8">DMT family transporter</fullName>
    </submittedName>
</protein>
<dbReference type="InterPro" id="IPR000620">
    <property type="entry name" value="EamA_dom"/>
</dbReference>
<dbReference type="RefSeq" id="WP_263739515.1">
    <property type="nucleotide sequence ID" value="NZ_JAOWKZ010000002.1"/>
</dbReference>
<dbReference type="InterPro" id="IPR037185">
    <property type="entry name" value="EmrE-like"/>
</dbReference>
<proteinExistence type="inferred from homology"/>
<evidence type="ECO:0000313" key="8">
    <source>
        <dbReference type="EMBL" id="MCV2872331.1"/>
    </source>
</evidence>
<dbReference type="SUPFAM" id="SSF103481">
    <property type="entry name" value="Multidrug resistance efflux transporter EmrE"/>
    <property type="match status" value="2"/>
</dbReference>
<dbReference type="EMBL" id="JAOWKZ010000002">
    <property type="protein sequence ID" value="MCV2872331.1"/>
    <property type="molecule type" value="Genomic_DNA"/>
</dbReference>
<dbReference type="PANTHER" id="PTHR32322">
    <property type="entry name" value="INNER MEMBRANE TRANSPORTER"/>
    <property type="match status" value="1"/>
</dbReference>
<feature type="transmembrane region" description="Helical" evidence="6">
    <location>
        <begin position="95"/>
        <end position="113"/>
    </location>
</feature>
<keyword evidence="4 6" id="KW-1133">Transmembrane helix</keyword>
<feature type="transmembrane region" description="Helical" evidence="6">
    <location>
        <begin position="63"/>
        <end position="83"/>
    </location>
</feature>
<feature type="domain" description="EamA" evidence="7">
    <location>
        <begin position="8"/>
        <end position="137"/>
    </location>
</feature>
<evidence type="ECO:0000256" key="1">
    <source>
        <dbReference type="ARBA" id="ARBA00004141"/>
    </source>
</evidence>
<evidence type="ECO:0000256" key="3">
    <source>
        <dbReference type="ARBA" id="ARBA00022692"/>
    </source>
</evidence>
<dbReference type="Proteomes" id="UP001652564">
    <property type="component" value="Unassembled WGS sequence"/>
</dbReference>
<keyword evidence="9" id="KW-1185">Reference proteome</keyword>
<sequence length="303" mass="32251">MPFRYWALIFVLGIGWGSSMFFNEILLRELGPFQTGLGRVGFGALGCWLWLAVSGRIGKVSPAFLRDVAVFGLLQYAVPLTIFPAAQQVITSGEAGIINALTPVMVVIVSQLWPGGERATWLKSLGVAAGFAGIVTLALPALEKGASGEFGALLFCMLAPLCYGFAVNWFRRFGRTDPAVITAWSLLAGTIALAPVVLLTEGVPVIQQPATWGALFFIGFVLTAASFILLFWLLPRVGATTTSTITFITPVSAVTLGVIFLGEVLTTAHIAGMALIFLGLLFIDGRIVRRLLRRAPGNPQPGG</sequence>
<accession>A0ABT2ZMH7</accession>
<evidence type="ECO:0000256" key="2">
    <source>
        <dbReference type="ARBA" id="ARBA00007362"/>
    </source>
</evidence>
<feature type="transmembrane region" description="Helical" evidence="6">
    <location>
        <begin position="39"/>
        <end position="57"/>
    </location>
</feature>